<name>A0AA94EI14_9GAMM</name>
<sequence>MLRLTCKGFTLVELVIAIILLAIVGTFSFRFIGLGADVFRDASARSQLVSQSRFALERLSRELRNALPLSVRVYDGQHCIEYTPILTSGEYIDAPTSANPGNTVTAMAPLQRKTQPVPARYLVIYNTKLNAIYGTSGQRYRIDARQRDAGSHTIDFTLSDSESDPIEFNLIGPSRRYYEVSPPVSWCYLPDNGQIRRYQSTDFNVAPPAPSVVANGELMAEQLRNDNSEPVFEVDNITLSQNNLVLIDFVFERDDAPEPLRLLYEVHVPNVP</sequence>
<dbReference type="RefSeq" id="WP_126819674.1">
    <property type="nucleotide sequence ID" value="NZ_PIPS01000001.1"/>
</dbReference>
<organism evidence="2 3">
    <name type="scientific">Idiomarina aquatica</name>
    <dbReference type="NCBI Taxonomy" id="1327752"/>
    <lineage>
        <taxon>Bacteria</taxon>
        <taxon>Pseudomonadati</taxon>
        <taxon>Pseudomonadota</taxon>
        <taxon>Gammaproteobacteria</taxon>
        <taxon>Alteromonadales</taxon>
        <taxon>Idiomarinaceae</taxon>
        <taxon>Idiomarina</taxon>
    </lineage>
</organism>
<dbReference type="Proteomes" id="UP000286680">
    <property type="component" value="Unassembled WGS sequence"/>
</dbReference>
<dbReference type="Pfam" id="PF07963">
    <property type="entry name" value="N_methyl"/>
    <property type="match status" value="1"/>
</dbReference>
<evidence type="ECO:0000313" key="2">
    <source>
        <dbReference type="EMBL" id="RUO45395.1"/>
    </source>
</evidence>
<evidence type="ECO:0000313" key="3">
    <source>
        <dbReference type="Proteomes" id="UP000286680"/>
    </source>
</evidence>
<dbReference type="AlphaFoldDB" id="A0AA94EI14"/>
<keyword evidence="1" id="KW-1133">Transmembrane helix</keyword>
<evidence type="ECO:0008006" key="4">
    <source>
        <dbReference type="Google" id="ProtNLM"/>
    </source>
</evidence>
<evidence type="ECO:0000256" key="1">
    <source>
        <dbReference type="SAM" id="Phobius"/>
    </source>
</evidence>
<keyword evidence="3" id="KW-1185">Reference proteome</keyword>
<comment type="caution">
    <text evidence="2">The sequence shown here is derived from an EMBL/GenBank/DDBJ whole genome shotgun (WGS) entry which is preliminary data.</text>
</comment>
<accession>A0AA94EI14</accession>
<gene>
    <name evidence="2" type="ORF">CWE23_05155</name>
</gene>
<dbReference type="EMBL" id="PIPS01000001">
    <property type="protein sequence ID" value="RUO45395.1"/>
    <property type="molecule type" value="Genomic_DNA"/>
</dbReference>
<dbReference type="NCBIfam" id="TIGR02532">
    <property type="entry name" value="IV_pilin_GFxxxE"/>
    <property type="match status" value="1"/>
</dbReference>
<dbReference type="InterPro" id="IPR012902">
    <property type="entry name" value="N_methyl_site"/>
</dbReference>
<reference evidence="3" key="1">
    <citation type="journal article" date="2018" name="Front. Microbiol.">
        <title>Genome-Based Analysis Reveals the Taxonomy and Diversity of the Family Idiomarinaceae.</title>
        <authorList>
            <person name="Liu Y."/>
            <person name="Lai Q."/>
            <person name="Shao Z."/>
        </authorList>
    </citation>
    <scope>NUCLEOTIDE SEQUENCE [LARGE SCALE GENOMIC DNA]</scope>
    <source>
        <strain evidence="3">SN-14</strain>
    </source>
</reference>
<feature type="transmembrane region" description="Helical" evidence="1">
    <location>
        <begin position="12"/>
        <end position="32"/>
    </location>
</feature>
<proteinExistence type="predicted"/>
<keyword evidence="1" id="KW-0812">Transmembrane</keyword>
<protein>
    <recommendedName>
        <fullName evidence="4">MSHA biogenesis protein MshO</fullName>
    </recommendedName>
</protein>
<keyword evidence="1" id="KW-0472">Membrane</keyword>